<proteinExistence type="predicted"/>
<dbReference type="PANTHER" id="PTHR33908">
    <property type="entry name" value="MANNOSYLTRANSFERASE YKCB-RELATED"/>
    <property type="match status" value="1"/>
</dbReference>
<keyword evidence="6 9" id="KW-1133">Transmembrane helix</keyword>
<evidence type="ECO:0000256" key="9">
    <source>
        <dbReference type="SAM" id="Phobius"/>
    </source>
</evidence>
<feature type="transmembrane region" description="Helical" evidence="9">
    <location>
        <begin position="490"/>
        <end position="507"/>
    </location>
</feature>
<feature type="transmembrane region" description="Helical" evidence="9">
    <location>
        <begin position="202"/>
        <end position="221"/>
    </location>
</feature>
<dbReference type="EMBL" id="LAZR01000119">
    <property type="protein sequence ID" value="KKN89379.1"/>
    <property type="molecule type" value="Genomic_DNA"/>
</dbReference>
<dbReference type="InterPro" id="IPR050297">
    <property type="entry name" value="LipidA_mod_glycosyltrf_83"/>
</dbReference>
<feature type="transmembrane region" description="Helical" evidence="9">
    <location>
        <begin position="464"/>
        <end position="483"/>
    </location>
</feature>
<feature type="transmembrane region" description="Helical" evidence="9">
    <location>
        <begin position="527"/>
        <end position="552"/>
    </location>
</feature>
<feature type="transmembrane region" description="Helical" evidence="9">
    <location>
        <begin position="80"/>
        <end position="104"/>
    </location>
</feature>
<reference evidence="10" key="1">
    <citation type="journal article" date="2015" name="Nature">
        <title>Complex archaea that bridge the gap between prokaryotes and eukaryotes.</title>
        <authorList>
            <person name="Spang A."/>
            <person name="Saw J.H."/>
            <person name="Jorgensen S.L."/>
            <person name="Zaremba-Niedzwiedzka K."/>
            <person name="Martijn J."/>
            <person name="Lind A.E."/>
            <person name="van Eijk R."/>
            <person name="Schleper C."/>
            <person name="Guy L."/>
            <person name="Ettema T.J."/>
        </authorList>
    </citation>
    <scope>NUCLEOTIDE SEQUENCE</scope>
</reference>
<feature type="transmembrane region" description="Helical" evidence="9">
    <location>
        <begin position="307"/>
        <end position="330"/>
    </location>
</feature>
<gene>
    <name evidence="10" type="ORF">LCGC14_0238860</name>
</gene>
<evidence type="ECO:0000256" key="1">
    <source>
        <dbReference type="ARBA" id="ARBA00004651"/>
    </source>
</evidence>
<keyword evidence="5 9" id="KW-0812">Transmembrane</keyword>
<feature type="transmembrane region" description="Helical" evidence="9">
    <location>
        <begin position="270"/>
        <end position="295"/>
    </location>
</feature>
<keyword evidence="4" id="KW-0808">Transferase</keyword>
<name>A0A0F9UCK3_9ZZZZ</name>
<evidence type="ECO:0000256" key="6">
    <source>
        <dbReference type="ARBA" id="ARBA00022989"/>
    </source>
</evidence>
<accession>A0A0F9UCK3</accession>
<comment type="subcellular location">
    <subcellularLocation>
        <location evidence="1">Cell membrane</location>
        <topology evidence="1">Multi-pass membrane protein</topology>
    </subcellularLocation>
</comment>
<evidence type="ECO:0000256" key="8">
    <source>
        <dbReference type="SAM" id="MobiDB-lite"/>
    </source>
</evidence>
<feature type="transmembrane region" description="Helical" evidence="9">
    <location>
        <begin position="36"/>
        <end position="68"/>
    </location>
</feature>
<sequence>MIDSKAESEHALSPWVVLVIAVVAAGLVLVRSTGGALGAALAAMTALVDGGLAVIVFVAAGGYGALVLRKIAPAGAPAGLRIATACGLGLWGLSTLMLIVGSVASGLLTIWVWWPVTAGGVLLAAWQLRDRTPRMSWPNRVHGRALIWVLIAVAIAIWISGVTRPPGLVGAGPDEYDVLEYHLQVPREYYDAGRITPLRHNVYSFFPGGVEMLSLLCMCLRGGVYAGVYAAKFIHGLFAVLAVVAVATTLKDKDALRGRYAGVLLATAPFVLYLGWLGMVELAQICYLTLALLWLRQWIADRDGRSAWWVGGAAGMACATKYLAVGFVAAPVTAAMVLAALLTRDRPGKLAHIGGAALAMLVFFSPWLIRNTAATGNPVFPLATSTFGRGHWSAESQQRWVDGHGPDKRPPVPTPAGWTMPPQPTRPSRFFRSFLSFQMFGPLLLAMAAMAVCVLVALRGPPDLWDWMLVIVGGVQLTVWTLWTHEMPSRFIVPVIVPAALLAGGVLERLSRVRHNPMRRRDGEGPGAWGAVVAGVLLVIIAGQNLFIGFRVHAATNEFLRRQGIPAAINGTDVKTLAAAKREAWFGPDAEARVMLVGHPLAFYMPAGSVYATAFDAHPLAEMIEQGRSPRQMLDDLQGRGVTHILINWDEIIRLAHTYGFPPSLAAEPLAAYDRQWPHGQWIDWPALGALADLVPLGARELEAPQADEAPGRYVRPTIYVLPPTATTAPAEGP</sequence>
<feature type="compositionally biased region" description="Basic and acidic residues" evidence="8">
    <location>
        <begin position="401"/>
        <end position="410"/>
    </location>
</feature>
<feature type="transmembrane region" description="Helical" evidence="9">
    <location>
        <begin position="110"/>
        <end position="129"/>
    </location>
</feature>
<evidence type="ECO:0000256" key="7">
    <source>
        <dbReference type="ARBA" id="ARBA00023136"/>
    </source>
</evidence>
<dbReference type="GO" id="GO:0016763">
    <property type="term" value="F:pentosyltransferase activity"/>
    <property type="evidence" value="ECO:0007669"/>
    <property type="project" value="TreeGrafter"/>
</dbReference>
<feature type="region of interest" description="Disordered" evidence="8">
    <location>
        <begin position="400"/>
        <end position="421"/>
    </location>
</feature>
<dbReference type="PANTHER" id="PTHR33908:SF11">
    <property type="entry name" value="MEMBRANE PROTEIN"/>
    <property type="match status" value="1"/>
</dbReference>
<dbReference type="AlphaFoldDB" id="A0A0F9UCK3"/>
<organism evidence="10">
    <name type="scientific">marine sediment metagenome</name>
    <dbReference type="NCBI Taxonomy" id="412755"/>
    <lineage>
        <taxon>unclassified sequences</taxon>
        <taxon>metagenomes</taxon>
        <taxon>ecological metagenomes</taxon>
    </lineage>
</organism>
<feature type="transmembrane region" description="Helical" evidence="9">
    <location>
        <begin position="141"/>
        <end position="159"/>
    </location>
</feature>
<keyword evidence="2" id="KW-1003">Cell membrane</keyword>
<feature type="transmembrane region" description="Helical" evidence="9">
    <location>
        <begin position="434"/>
        <end position="458"/>
    </location>
</feature>
<evidence type="ECO:0000256" key="3">
    <source>
        <dbReference type="ARBA" id="ARBA00022676"/>
    </source>
</evidence>
<feature type="transmembrane region" description="Helical" evidence="9">
    <location>
        <begin position="350"/>
        <end position="369"/>
    </location>
</feature>
<evidence type="ECO:0000256" key="4">
    <source>
        <dbReference type="ARBA" id="ARBA00022679"/>
    </source>
</evidence>
<feature type="transmembrane region" description="Helical" evidence="9">
    <location>
        <begin position="233"/>
        <end position="250"/>
    </location>
</feature>
<keyword evidence="7 9" id="KW-0472">Membrane</keyword>
<keyword evidence="3" id="KW-0328">Glycosyltransferase</keyword>
<protein>
    <submittedName>
        <fullName evidence="10">Uncharacterized protein</fullName>
    </submittedName>
</protein>
<evidence type="ECO:0000256" key="2">
    <source>
        <dbReference type="ARBA" id="ARBA00022475"/>
    </source>
</evidence>
<dbReference type="GO" id="GO:0008610">
    <property type="term" value="P:lipid biosynthetic process"/>
    <property type="evidence" value="ECO:0007669"/>
    <property type="project" value="UniProtKB-ARBA"/>
</dbReference>
<dbReference type="GO" id="GO:0005886">
    <property type="term" value="C:plasma membrane"/>
    <property type="evidence" value="ECO:0007669"/>
    <property type="project" value="UniProtKB-SubCell"/>
</dbReference>
<evidence type="ECO:0000256" key="5">
    <source>
        <dbReference type="ARBA" id="ARBA00022692"/>
    </source>
</evidence>
<feature type="transmembrane region" description="Helical" evidence="9">
    <location>
        <begin position="12"/>
        <end position="30"/>
    </location>
</feature>
<evidence type="ECO:0000313" key="10">
    <source>
        <dbReference type="EMBL" id="KKN89379.1"/>
    </source>
</evidence>
<comment type="caution">
    <text evidence="10">The sequence shown here is derived from an EMBL/GenBank/DDBJ whole genome shotgun (WGS) entry which is preliminary data.</text>
</comment>